<reference evidence="2" key="1">
    <citation type="submission" date="2021-10" db="EMBL/GenBank/DDBJ databases">
        <title>De novo Genome Assembly of Clathrus columnatus (Basidiomycota, Fungi) Using Illumina and Nanopore Sequence Data.</title>
        <authorList>
            <person name="Ogiso-Tanaka E."/>
            <person name="Itagaki H."/>
            <person name="Hosoya T."/>
            <person name="Hosaka K."/>
        </authorList>
    </citation>
    <scope>NUCLEOTIDE SEQUENCE</scope>
    <source>
        <strain evidence="2">MO-923</strain>
    </source>
</reference>
<dbReference type="EMBL" id="BPWL01000004">
    <property type="protein sequence ID" value="GJJ09457.1"/>
    <property type="molecule type" value="Genomic_DNA"/>
</dbReference>
<name>A0AAV5A719_9AGAM</name>
<feature type="compositionally biased region" description="Low complexity" evidence="1">
    <location>
        <begin position="160"/>
        <end position="169"/>
    </location>
</feature>
<evidence type="ECO:0000313" key="3">
    <source>
        <dbReference type="Proteomes" id="UP001050691"/>
    </source>
</evidence>
<feature type="compositionally biased region" description="Low complexity" evidence="1">
    <location>
        <begin position="109"/>
        <end position="138"/>
    </location>
</feature>
<dbReference type="AlphaFoldDB" id="A0AAV5A719"/>
<gene>
    <name evidence="2" type="ORF">Clacol_003680</name>
</gene>
<evidence type="ECO:0000313" key="2">
    <source>
        <dbReference type="EMBL" id="GJJ09457.1"/>
    </source>
</evidence>
<feature type="region of interest" description="Disordered" evidence="1">
    <location>
        <begin position="1"/>
        <end position="20"/>
    </location>
</feature>
<keyword evidence="3" id="KW-1185">Reference proteome</keyword>
<feature type="region of interest" description="Disordered" evidence="1">
    <location>
        <begin position="88"/>
        <end position="265"/>
    </location>
</feature>
<sequence>MANSSSSYSTQKSYHVPIDSSTRHVQLSTSAWHVLEQPPPPTLREILNAYKSKGDGDREMLLAMLNAKSSEDQRIAAIATLHHKLLEHPTSQETHQVSSPSYTSNRDGSPYYQPSQQTTSQSYHHSSSLPRTSPSASPQTVTLPPIHVVGQQNSHKRSRSSQSPHSSSSYKRRHSNRDFDHSMAPNSSSNEQLPPSPPSSSPGRSTACSELAAHSQSRGDAMAIGSLLSSEQERDSEWPSRTSAERDRDREPATYHANKQSKVFG</sequence>
<protein>
    <submittedName>
        <fullName evidence="2">Uncharacterized protein</fullName>
    </submittedName>
</protein>
<accession>A0AAV5A719</accession>
<feature type="compositionally biased region" description="Basic and acidic residues" evidence="1">
    <location>
        <begin position="231"/>
        <end position="253"/>
    </location>
</feature>
<organism evidence="2 3">
    <name type="scientific">Clathrus columnatus</name>
    <dbReference type="NCBI Taxonomy" id="1419009"/>
    <lineage>
        <taxon>Eukaryota</taxon>
        <taxon>Fungi</taxon>
        <taxon>Dikarya</taxon>
        <taxon>Basidiomycota</taxon>
        <taxon>Agaricomycotina</taxon>
        <taxon>Agaricomycetes</taxon>
        <taxon>Phallomycetidae</taxon>
        <taxon>Phallales</taxon>
        <taxon>Clathraceae</taxon>
        <taxon>Clathrus</taxon>
    </lineage>
</organism>
<dbReference type="Proteomes" id="UP001050691">
    <property type="component" value="Unassembled WGS sequence"/>
</dbReference>
<feature type="compositionally biased region" description="Polar residues" evidence="1">
    <location>
        <begin position="89"/>
        <end position="107"/>
    </location>
</feature>
<proteinExistence type="predicted"/>
<feature type="compositionally biased region" description="Polar residues" evidence="1">
    <location>
        <begin position="203"/>
        <end position="218"/>
    </location>
</feature>
<evidence type="ECO:0000256" key="1">
    <source>
        <dbReference type="SAM" id="MobiDB-lite"/>
    </source>
</evidence>
<comment type="caution">
    <text evidence="2">The sequence shown here is derived from an EMBL/GenBank/DDBJ whole genome shotgun (WGS) entry which is preliminary data.</text>
</comment>